<dbReference type="InterPro" id="IPR046230">
    <property type="entry name" value="DUF6263"/>
</dbReference>
<feature type="region of interest" description="Disordered" evidence="1">
    <location>
        <begin position="331"/>
        <end position="351"/>
    </location>
</feature>
<name>I3ZXV2_ORNRL</name>
<dbReference type="Pfam" id="PF19777">
    <property type="entry name" value="DUF6263"/>
    <property type="match status" value="1"/>
</dbReference>
<protein>
    <submittedName>
        <fullName evidence="2">Uncharacterized protein</fullName>
    </submittedName>
</protein>
<dbReference type="AlphaFoldDB" id="I3ZXV2"/>
<accession>I3ZXV2</accession>
<proteinExistence type="predicted"/>
<dbReference type="STRING" id="867902.Ornrh_0318"/>
<evidence type="ECO:0000313" key="2">
    <source>
        <dbReference type="EMBL" id="AFL96536.1"/>
    </source>
</evidence>
<gene>
    <name evidence="2" type="ordered locus">Ornrh_0318</name>
</gene>
<dbReference type="PATRIC" id="fig|867902.3.peg.319"/>
<dbReference type="KEGG" id="orh:Ornrh_0318"/>
<dbReference type="EMBL" id="CP003283">
    <property type="protein sequence ID" value="AFL96536.1"/>
    <property type="molecule type" value="Genomic_DNA"/>
</dbReference>
<evidence type="ECO:0000313" key="3">
    <source>
        <dbReference type="Proteomes" id="UP000006051"/>
    </source>
</evidence>
<keyword evidence="3" id="KW-1185">Reference proteome</keyword>
<dbReference type="Proteomes" id="UP000006051">
    <property type="component" value="Chromosome"/>
</dbReference>
<evidence type="ECO:0000256" key="1">
    <source>
        <dbReference type="SAM" id="MobiDB-lite"/>
    </source>
</evidence>
<sequence>MMLKTKLYICNTLNIEIKNMKKSIIALSIVALAFSCKKENTTTTTSETTKTEVKKEVPAEAFTKNAQGEYVFAFNLEEGKTYPFSLTNNATMTQSNGQQSQTVKQTSTTALDYTVAQVKDSTYVLDVKFTRFKEENKSDKKTIGFDTDAEKPTDKGAARQWEFNKAIVGKVFKMEITRSGKVVDVTNLLPVRNAVKEELKKDLSKEEQEGLDQVLSQTLNITAIQTIFDESTSFYPKKAVKLGGKWSKSEGTDKAKSTMNYTLQSVDNGVVDIKIDGSSKGSDSQSNPQGVNLYRSLEGSVDGLAKLDQKSGWISSADIKRKEVVRETQEYQGQKMNFSSTTNTHTEINNK</sequence>
<organism evidence="2 3">
    <name type="scientific">Ornithobacterium rhinotracheale (strain ATCC 51463 / DSM 15997 / CCUG 23171 / CIP 104009 / LMG 9086)</name>
    <dbReference type="NCBI Taxonomy" id="867902"/>
    <lineage>
        <taxon>Bacteria</taxon>
        <taxon>Pseudomonadati</taxon>
        <taxon>Bacteroidota</taxon>
        <taxon>Flavobacteriia</taxon>
        <taxon>Flavobacteriales</taxon>
        <taxon>Weeksellaceae</taxon>
        <taxon>Ornithobacterium</taxon>
    </lineage>
</organism>
<reference evidence="2 3" key="1">
    <citation type="submission" date="2012-06" db="EMBL/GenBank/DDBJ databases">
        <title>The complete genome of Ornithobacterium rhinotracheale DSM 15997.</title>
        <authorList>
            <consortium name="US DOE Joint Genome Institute (JGI-PGF)"/>
            <person name="Lucas S."/>
            <person name="Copeland A."/>
            <person name="Lapidus A."/>
            <person name="Goodwin L."/>
            <person name="Pitluck S."/>
            <person name="Peters L."/>
            <person name="Mikhailova N."/>
            <person name="Teshima H."/>
            <person name="Kyrpides N."/>
            <person name="Mavromatis K."/>
            <person name="Pagani I."/>
            <person name="Ivanova N."/>
            <person name="Ovchinnikova G."/>
            <person name="Zeytun A."/>
            <person name="Detter J.C."/>
            <person name="Han C."/>
            <person name="Land M."/>
            <person name="Hauser L."/>
            <person name="Markowitz V."/>
            <person name="Cheng J.-F."/>
            <person name="Hugenholtz P."/>
            <person name="Woyke T."/>
            <person name="Wu D."/>
            <person name="Lang E."/>
            <person name="Kopitz M."/>
            <person name="Brambilla E."/>
            <person name="Klenk H.-P."/>
            <person name="Eisen J.A."/>
        </authorList>
    </citation>
    <scope>NUCLEOTIDE SEQUENCE [LARGE SCALE GENOMIC DNA]</scope>
    <source>
        <strain evidence="3">ATCC 51463 / DSM 15997 / CCUG 23171 / LMG 9086</strain>
    </source>
</reference>
<dbReference type="HOGENOM" id="CLU_789507_0_0_10"/>
<dbReference type="eggNOG" id="ENOG502ZAPK">
    <property type="taxonomic scope" value="Bacteria"/>
</dbReference>